<feature type="chain" id="PRO_5022210744" evidence="1">
    <location>
        <begin position="24"/>
        <end position="126"/>
    </location>
</feature>
<dbReference type="PANTHER" id="PTHR31339">
    <property type="entry name" value="PECTIN LYASE-RELATED"/>
    <property type="match status" value="1"/>
</dbReference>
<dbReference type="InterPro" id="IPR012334">
    <property type="entry name" value="Pectin_lyas_fold"/>
</dbReference>
<protein>
    <submittedName>
        <fullName evidence="2">Polygalacturonase</fullName>
        <ecNumber evidence="2">3.2.1.15</ecNumber>
    </submittedName>
</protein>
<keyword evidence="2" id="KW-0378">Hydrolase</keyword>
<dbReference type="GO" id="GO:0004650">
    <property type="term" value="F:polygalacturonase activity"/>
    <property type="evidence" value="ECO:0007669"/>
    <property type="project" value="UniProtKB-EC"/>
</dbReference>
<keyword evidence="1" id="KW-0732">Signal</keyword>
<proteinExistence type="predicted"/>
<evidence type="ECO:0000313" key="2">
    <source>
        <dbReference type="EMBL" id="QDK56800.1"/>
    </source>
</evidence>
<reference evidence="2" key="2">
    <citation type="submission" date="2019-07" db="EMBL/GenBank/DDBJ databases">
        <title>Sequencing, Assembly and Annotation of the Mango Genome Cultivar 'Tommy Atkins'.</title>
        <authorList>
            <person name="Islas-Osuna M.A."/>
        </authorList>
    </citation>
    <scope>NUCLEOTIDE SEQUENCE</scope>
</reference>
<dbReference type="EC" id="3.2.1.15" evidence="2"/>
<sequence length="126" mass="13922">MILLKMCALRTAALPLGMMLCAAIALKSGWDEYDIAFGNEMYCGISNVLVEKVHLYNSLNGVEFRTTKGRGSYIREIIISDVDLQNIHMAFGASSGTHPDDNFDPNCFPVLDQITLQDIVGRNPKP</sequence>
<dbReference type="Gene3D" id="2.160.20.10">
    <property type="entry name" value="Single-stranded right-handed beta-helix, Pectin lyase-like"/>
    <property type="match status" value="1"/>
</dbReference>
<dbReference type="PANTHER" id="PTHR31339:SF15">
    <property type="entry name" value="PECTIN LYASE-LIKE SUPERFAMILY PROTEIN"/>
    <property type="match status" value="1"/>
</dbReference>
<feature type="signal peptide" evidence="1">
    <location>
        <begin position="1"/>
        <end position="23"/>
    </location>
</feature>
<gene>
    <name evidence="2" type="primary">PG46-4</name>
</gene>
<organism evidence="2">
    <name type="scientific">Mangifera indica</name>
    <name type="common">Mango</name>
    <dbReference type="NCBI Taxonomy" id="29780"/>
    <lineage>
        <taxon>Eukaryota</taxon>
        <taxon>Viridiplantae</taxon>
        <taxon>Streptophyta</taxon>
        <taxon>Embryophyta</taxon>
        <taxon>Tracheophyta</taxon>
        <taxon>Spermatophyta</taxon>
        <taxon>Magnoliopsida</taxon>
        <taxon>eudicotyledons</taxon>
        <taxon>Gunneridae</taxon>
        <taxon>Pentapetalae</taxon>
        <taxon>rosids</taxon>
        <taxon>malvids</taxon>
        <taxon>Sapindales</taxon>
        <taxon>Anacardiaceae</taxon>
        <taxon>Mangifera</taxon>
    </lineage>
</organism>
<reference evidence="2" key="1">
    <citation type="submission" date="2019-05" db="EMBL/GenBank/DDBJ databases">
        <authorList>
            <person name="Kuhn D.N."/>
        </authorList>
    </citation>
    <scope>NUCLEOTIDE SEQUENCE</scope>
</reference>
<name>A0A514YDD6_MANIN</name>
<dbReference type="SUPFAM" id="SSF51126">
    <property type="entry name" value="Pectin lyase-like"/>
    <property type="match status" value="1"/>
</dbReference>
<keyword evidence="2" id="KW-0326">Glycosidase</keyword>
<evidence type="ECO:0000256" key="1">
    <source>
        <dbReference type="SAM" id="SignalP"/>
    </source>
</evidence>
<dbReference type="InterPro" id="IPR011050">
    <property type="entry name" value="Pectin_lyase_fold/virulence"/>
</dbReference>
<dbReference type="InterPro" id="IPR051801">
    <property type="entry name" value="GH28_Enzymes"/>
</dbReference>
<dbReference type="AlphaFoldDB" id="A0A514YDD6"/>
<accession>A0A514YDD6</accession>
<dbReference type="EMBL" id="MK936556">
    <property type="protein sequence ID" value="QDK56800.1"/>
    <property type="molecule type" value="Genomic_DNA"/>
</dbReference>